<name>A0A968KTK3_9SPIO</name>
<dbReference type="Pfam" id="PF11680">
    <property type="entry name" value="DUF3276"/>
    <property type="match status" value="1"/>
</dbReference>
<comment type="caution">
    <text evidence="3">The sequence shown here is derived from an EMBL/GenBank/DDBJ whole genome shotgun (WGS) entry which is preliminary data.</text>
</comment>
<dbReference type="Proteomes" id="UP000711995">
    <property type="component" value="Unassembled WGS sequence"/>
</dbReference>
<keyword evidence="4" id="KW-1185">Reference proteome</keyword>
<dbReference type="InterPro" id="IPR006628">
    <property type="entry name" value="PUR-bd_fam"/>
</dbReference>
<dbReference type="RefSeq" id="WP_167700011.1">
    <property type="nucleotide sequence ID" value="NZ_CP118174.1"/>
</dbReference>
<dbReference type="Gene3D" id="3.10.450.700">
    <property type="match status" value="1"/>
</dbReference>
<dbReference type="AlphaFoldDB" id="A0A968KTK3"/>
<organism evidence="3 4">
    <name type="scientific">Entomospira entomophila</name>
    <dbReference type="NCBI Taxonomy" id="2719988"/>
    <lineage>
        <taxon>Bacteria</taxon>
        <taxon>Pseudomonadati</taxon>
        <taxon>Spirochaetota</taxon>
        <taxon>Spirochaetia</taxon>
        <taxon>Spirochaetales</taxon>
        <taxon>Spirochaetaceae</taxon>
        <taxon>Entomospira</taxon>
    </lineage>
</organism>
<dbReference type="GO" id="GO:0032422">
    <property type="term" value="F:purine-rich negative regulatory element binding"/>
    <property type="evidence" value="ECO:0007669"/>
    <property type="project" value="InterPro"/>
</dbReference>
<dbReference type="EMBL" id="JAATLJ010000001">
    <property type="protein sequence ID" value="NIZ40411.1"/>
    <property type="molecule type" value="Genomic_DNA"/>
</dbReference>
<accession>A0A968KTK3</accession>
<proteinExistence type="inferred from homology"/>
<evidence type="ECO:0000313" key="4">
    <source>
        <dbReference type="Proteomes" id="UP000711995"/>
    </source>
</evidence>
<evidence type="ECO:0000313" key="3">
    <source>
        <dbReference type="EMBL" id="NIZ40411.1"/>
    </source>
</evidence>
<keyword evidence="2" id="KW-0238">DNA-binding</keyword>
<dbReference type="GO" id="GO:0000977">
    <property type="term" value="F:RNA polymerase II transcription regulatory region sequence-specific DNA binding"/>
    <property type="evidence" value="ECO:0007669"/>
    <property type="project" value="InterPro"/>
</dbReference>
<evidence type="ECO:0000256" key="2">
    <source>
        <dbReference type="ARBA" id="ARBA00023125"/>
    </source>
</evidence>
<reference evidence="3 4" key="1">
    <citation type="submission" date="2020-03" db="EMBL/GenBank/DDBJ databases">
        <title>Spirochaetal bacteria isolated from arthropods constitute a novel genus Entomospira genus novum within the order Spirochaetales.</title>
        <authorList>
            <person name="Grana-Miraglia L."/>
            <person name="Sikutova S."/>
            <person name="Fingerle V."/>
            <person name="Sing A."/>
            <person name="Castillo-Ramirez S."/>
            <person name="Margos G."/>
            <person name="Rudolf I."/>
        </authorList>
    </citation>
    <scope>NUCLEOTIDE SEQUENCE [LARGE SCALE GENOMIC DNA]</scope>
    <source>
        <strain evidence="3 4">BR193</strain>
    </source>
</reference>
<gene>
    <name evidence="3" type="ORF">HCT14_02635</name>
</gene>
<comment type="similarity">
    <text evidence="1">Belongs to the PUR DNA-binding protein family.</text>
</comment>
<protein>
    <submittedName>
        <fullName evidence="3">DUF3276 family protein</fullName>
    </submittedName>
</protein>
<evidence type="ECO:0000256" key="1">
    <source>
        <dbReference type="ARBA" id="ARBA00009251"/>
    </source>
</evidence>
<sequence>MGERGEVDSATIYTQHGQKTYFINIKENRYRDLFLAIAESLKNEAEGFERFVLNVFEEDVTHFLNHLERGKTLIKEVEKSHNRYDPLPDSWVMRSGSGKKERYFRFAIHKKARVLELVISERKIHEVDSSFARTIRLDGDSIDSVLYQYKRMQSRLLERKELRDSEPIRNPKLLDKYLKKDPPKVKVVKKVVVKRRINADDRSE</sequence>